<evidence type="ECO:0000313" key="2">
    <source>
        <dbReference type="EMBL" id="KAH8032843.1"/>
    </source>
</evidence>
<sequence>MVIRMSCDVVTPPLDGNLAAPPRSFAARFWLARLPVRVPYRARAAATLRAHRSAASPILHRRASECAQAPERCFYSTIERPLAFGAFEEQAIVVARSSLSLSICTCDANPSFLQETKDEQQKADQTIWDRRSCERGSGRHVLRQLEVGSSCGRKIDFCGSGIGRARLRGSGRHNRRSNDYRKLRTSSRRQTRRSGIGGPGNVAPGDTAFGSSRLEVLVGSCEDMDIGVLKKEELLLLAVELSLDINSRLRKPEIRSAIIEGGFEEDELSEAWEKICDPTVGHPRVESFGGGGVCCVPLPVTSSRRARCRRHSVPRTQRLLRLTIVSRDGALAPRLGPAECGGGFGERKIRRCFLEGWVHPEQLSIELRGSRVPGGRFTP</sequence>
<evidence type="ECO:0000313" key="3">
    <source>
        <dbReference type="Proteomes" id="UP000821866"/>
    </source>
</evidence>
<feature type="region of interest" description="Disordered" evidence="1">
    <location>
        <begin position="168"/>
        <end position="205"/>
    </location>
</feature>
<accession>A0A9J6EEG3</accession>
<name>A0A9J6EEG3_RHIMP</name>
<reference evidence="2" key="1">
    <citation type="journal article" date="2020" name="Cell">
        <title>Large-Scale Comparative Analyses of Tick Genomes Elucidate Their Genetic Diversity and Vector Capacities.</title>
        <authorList>
            <consortium name="Tick Genome and Microbiome Consortium (TIGMIC)"/>
            <person name="Jia N."/>
            <person name="Wang J."/>
            <person name="Shi W."/>
            <person name="Du L."/>
            <person name="Sun Y."/>
            <person name="Zhan W."/>
            <person name="Jiang J.F."/>
            <person name="Wang Q."/>
            <person name="Zhang B."/>
            <person name="Ji P."/>
            <person name="Bell-Sakyi L."/>
            <person name="Cui X.M."/>
            <person name="Yuan T.T."/>
            <person name="Jiang B.G."/>
            <person name="Yang W.F."/>
            <person name="Lam T.T."/>
            <person name="Chang Q.C."/>
            <person name="Ding S.J."/>
            <person name="Wang X.J."/>
            <person name="Zhu J.G."/>
            <person name="Ruan X.D."/>
            <person name="Zhao L."/>
            <person name="Wei J.T."/>
            <person name="Ye R.Z."/>
            <person name="Que T.C."/>
            <person name="Du C.H."/>
            <person name="Zhou Y.H."/>
            <person name="Cheng J.X."/>
            <person name="Dai P.F."/>
            <person name="Guo W.B."/>
            <person name="Han X.H."/>
            <person name="Huang E.J."/>
            <person name="Li L.F."/>
            <person name="Wei W."/>
            <person name="Gao Y.C."/>
            <person name="Liu J.Z."/>
            <person name="Shao H.Z."/>
            <person name="Wang X."/>
            <person name="Wang C.C."/>
            <person name="Yang T.C."/>
            <person name="Huo Q.B."/>
            <person name="Li W."/>
            <person name="Chen H.Y."/>
            <person name="Chen S.E."/>
            <person name="Zhou L.G."/>
            <person name="Ni X.B."/>
            <person name="Tian J.H."/>
            <person name="Sheng Y."/>
            <person name="Liu T."/>
            <person name="Pan Y.S."/>
            <person name="Xia L.Y."/>
            <person name="Li J."/>
            <person name="Zhao F."/>
            <person name="Cao W.C."/>
        </authorList>
    </citation>
    <scope>NUCLEOTIDE SEQUENCE</scope>
    <source>
        <strain evidence="2">Rmic-2018</strain>
    </source>
</reference>
<proteinExistence type="predicted"/>
<keyword evidence="3" id="KW-1185">Reference proteome</keyword>
<feature type="compositionally biased region" description="Basic residues" evidence="1">
    <location>
        <begin position="183"/>
        <end position="192"/>
    </location>
</feature>
<dbReference type="AlphaFoldDB" id="A0A9J6EEG3"/>
<reference evidence="2" key="2">
    <citation type="submission" date="2021-09" db="EMBL/GenBank/DDBJ databases">
        <authorList>
            <person name="Jia N."/>
            <person name="Wang J."/>
            <person name="Shi W."/>
            <person name="Du L."/>
            <person name="Sun Y."/>
            <person name="Zhan W."/>
            <person name="Jiang J."/>
            <person name="Wang Q."/>
            <person name="Zhang B."/>
            <person name="Ji P."/>
            <person name="Sakyi L.B."/>
            <person name="Cui X."/>
            <person name="Yuan T."/>
            <person name="Jiang B."/>
            <person name="Yang W."/>
            <person name="Lam T.T.-Y."/>
            <person name="Chang Q."/>
            <person name="Ding S."/>
            <person name="Wang X."/>
            <person name="Zhu J."/>
            <person name="Ruan X."/>
            <person name="Zhao L."/>
            <person name="Wei J."/>
            <person name="Que T."/>
            <person name="Du C."/>
            <person name="Cheng J."/>
            <person name="Dai P."/>
            <person name="Han X."/>
            <person name="Huang E."/>
            <person name="Gao Y."/>
            <person name="Liu J."/>
            <person name="Shao H."/>
            <person name="Ye R."/>
            <person name="Li L."/>
            <person name="Wei W."/>
            <person name="Wang X."/>
            <person name="Wang C."/>
            <person name="Huo Q."/>
            <person name="Li W."/>
            <person name="Guo W."/>
            <person name="Chen H."/>
            <person name="Chen S."/>
            <person name="Zhou L."/>
            <person name="Zhou L."/>
            <person name="Ni X."/>
            <person name="Tian J."/>
            <person name="Zhou Y."/>
            <person name="Sheng Y."/>
            <person name="Liu T."/>
            <person name="Pan Y."/>
            <person name="Xia L."/>
            <person name="Li J."/>
            <person name="Zhao F."/>
            <person name="Cao W."/>
        </authorList>
    </citation>
    <scope>NUCLEOTIDE SEQUENCE</scope>
    <source>
        <strain evidence="2">Rmic-2018</strain>
        <tissue evidence="2">Larvae</tissue>
    </source>
</reference>
<dbReference type="EMBL" id="JABSTU010000004">
    <property type="protein sequence ID" value="KAH8032843.1"/>
    <property type="molecule type" value="Genomic_DNA"/>
</dbReference>
<organism evidence="2 3">
    <name type="scientific">Rhipicephalus microplus</name>
    <name type="common">Cattle tick</name>
    <name type="synonym">Boophilus microplus</name>
    <dbReference type="NCBI Taxonomy" id="6941"/>
    <lineage>
        <taxon>Eukaryota</taxon>
        <taxon>Metazoa</taxon>
        <taxon>Ecdysozoa</taxon>
        <taxon>Arthropoda</taxon>
        <taxon>Chelicerata</taxon>
        <taxon>Arachnida</taxon>
        <taxon>Acari</taxon>
        <taxon>Parasitiformes</taxon>
        <taxon>Ixodida</taxon>
        <taxon>Ixodoidea</taxon>
        <taxon>Ixodidae</taxon>
        <taxon>Rhipicephalinae</taxon>
        <taxon>Rhipicephalus</taxon>
        <taxon>Boophilus</taxon>
    </lineage>
</organism>
<dbReference type="Proteomes" id="UP000821866">
    <property type="component" value="Chromosome 2"/>
</dbReference>
<evidence type="ECO:0000256" key="1">
    <source>
        <dbReference type="SAM" id="MobiDB-lite"/>
    </source>
</evidence>
<comment type="caution">
    <text evidence="2">The sequence shown here is derived from an EMBL/GenBank/DDBJ whole genome shotgun (WGS) entry which is preliminary data.</text>
</comment>
<protein>
    <submittedName>
        <fullName evidence="2">Uncharacterized protein</fullName>
    </submittedName>
</protein>
<gene>
    <name evidence="2" type="ORF">HPB51_003080</name>
</gene>